<accession>B4VZB8</accession>
<feature type="domain" description="Histidine kinase" evidence="8">
    <location>
        <begin position="444"/>
        <end position="697"/>
    </location>
</feature>
<dbReference type="InterPro" id="IPR003594">
    <property type="entry name" value="HATPase_dom"/>
</dbReference>
<dbReference type="PANTHER" id="PTHR43304">
    <property type="entry name" value="PHYTOCHROME-LIKE PROTEIN CPH1"/>
    <property type="match status" value="1"/>
</dbReference>
<dbReference type="SUPFAM" id="SSF55874">
    <property type="entry name" value="ATPase domain of HSP90 chaperone/DNA topoisomerase II/histidine kinase"/>
    <property type="match status" value="1"/>
</dbReference>
<dbReference type="InterPro" id="IPR036890">
    <property type="entry name" value="HATPase_C_sf"/>
</dbReference>
<dbReference type="SMART" id="SM00086">
    <property type="entry name" value="PAC"/>
    <property type="match status" value="2"/>
</dbReference>
<dbReference type="Proteomes" id="UP000003835">
    <property type="component" value="Unassembled WGS sequence"/>
</dbReference>
<dbReference type="InterPro" id="IPR036097">
    <property type="entry name" value="HisK_dim/P_sf"/>
</dbReference>
<dbReference type="RefSeq" id="WP_006104105.1">
    <property type="nucleotide sequence ID" value="NZ_DS989862.1"/>
</dbReference>
<dbReference type="InterPro" id="IPR013655">
    <property type="entry name" value="PAS_fold_3"/>
</dbReference>
<dbReference type="eggNOG" id="COG4191">
    <property type="taxonomic scope" value="Bacteria"/>
</dbReference>
<evidence type="ECO:0000256" key="5">
    <source>
        <dbReference type="ARBA" id="ARBA00022777"/>
    </source>
</evidence>
<dbReference type="SUPFAM" id="SSF52172">
    <property type="entry name" value="CheY-like"/>
    <property type="match status" value="1"/>
</dbReference>
<dbReference type="CDD" id="cd00130">
    <property type="entry name" value="PAS"/>
    <property type="match status" value="2"/>
</dbReference>
<keyword evidence="4" id="KW-0808">Transferase</keyword>
<dbReference type="InterPro" id="IPR004358">
    <property type="entry name" value="Sig_transdc_His_kin-like_C"/>
</dbReference>
<dbReference type="NCBIfam" id="TIGR00229">
    <property type="entry name" value="sensory_box"/>
    <property type="match status" value="2"/>
</dbReference>
<keyword evidence="3" id="KW-0597">Phosphoprotein</keyword>
<dbReference type="Pfam" id="PF08447">
    <property type="entry name" value="PAS_3"/>
    <property type="match status" value="2"/>
</dbReference>
<evidence type="ECO:0000313" key="13">
    <source>
        <dbReference type="Proteomes" id="UP000003835"/>
    </source>
</evidence>
<dbReference type="SMART" id="SM00091">
    <property type="entry name" value="PAS"/>
    <property type="match status" value="2"/>
</dbReference>
<keyword evidence="5" id="KW-0418">Kinase</keyword>
<dbReference type="InterPro" id="IPR001789">
    <property type="entry name" value="Sig_transdc_resp-reg_receiver"/>
</dbReference>
<dbReference type="PROSITE" id="PS50110">
    <property type="entry name" value="RESPONSE_REGULATORY"/>
    <property type="match status" value="1"/>
</dbReference>
<evidence type="ECO:0000259" key="10">
    <source>
        <dbReference type="PROSITE" id="PS50112"/>
    </source>
</evidence>
<dbReference type="HOGENOM" id="CLU_000445_114_72_3"/>
<organism evidence="12 13">
    <name type="scientific">Coleofasciculus chthonoplastes PCC 7420</name>
    <dbReference type="NCBI Taxonomy" id="118168"/>
    <lineage>
        <taxon>Bacteria</taxon>
        <taxon>Bacillati</taxon>
        <taxon>Cyanobacteriota</taxon>
        <taxon>Cyanophyceae</taxon>
        <taxon>Coleofasciculales</taxon>
        <taxon>Coleofasciculaceae</taxon>
        <taxon>Coleofasciculus</taxon>
    </lineage>
</organism>
<dbReference type="PROSITE" id="PS50113">
    <property type="entry name" value="PAC"/>
    <property type="match status" value="2"/>
</dbReference>
<comment type="catalytic activity">
    <reaction evidence="1">
        <text>ATP + protein L-histidine = ADP + protein N-phospho-L-histidine.</text>
        <dbReference type="EC" id="2.7.13.3"/>
    </reaction>
</comment>
<evidence type="ECO:0000256" key="3">
    <source>
        <dbReference type="ARBA" id="ARBA00022553"/>
    </source>
</evidence>
<name>B4VZB8_9CYAN</name>
<evidence type="ECO:0000256" key="4">
    <source>
        <dbReference type="ARBA" id="ARBA00022679"/>
    </source>
</evidence>
<dbReference type="PROSITE" id="PS50112">
    <property type="entry name" value="PAS"/>
    <property type="match status" value="2"/>
</dbReference>
<sequence>MLSVLDPTQNPNTISLKVLIVEDGYQTIKLLGEGLCSEIRYSFIIQQVRQSCQALTRLSQEAFDLLVVHLSHADPHVFDTVTQIKQLGLTLPILGLRANQDEPLTLQVIQAGTPDDQVTENLKSYRLIRAFRHAIDSQQRQECQRLNQEKYQSVIDNVKEVIFQTDTHGHWTFLNRAWTEITGFSIAESIGTSFLNGIHPDDWQKGRNNFDALITGVQQSCRPTVRYLTKSGEIRWLEVHARINFAADGTVSGTTGTLNDITEQVLTQSALRISEERLQMALSGSDLGLWDWQLITGDIYFNPQWKAMLGYAEDEIDDNFQAFEQLVHSEDLSRVKAVLKAYIDRLIPIYEVEFRMRCKTGEWKWILSRGKVFEWDEAGNPVRMTGTHRDISDRRQAEEALRESEAGERKKAYQLELALCELKNAQAQLVQTKKMASLGQLVAGIAHEINNPIGFISGNVGFAHQYGCDLLKLIDLYQQYYPHPVAPIQEQMEAVELDFLRTDFPKALNSIREGVVRVQDIVRSLQHFSHLNEAQMKTTDLHQGLESTLILLQNRLNKKPNIPAIEVNKQLSRLPKVECYPGQLNQVFINILGNAIEALDEKSQQNDSFIPQIRISTEIAELNSTVIIRISDNGLGIPAHLQEHLFEPFFTTKPVGQGTGLGLAVSYQIIEKHKGKITCNSQMGIGTEFVIEIPITLSHKTEQLGQIKWLRQAIGA</sequence>
<evidence type="ECO:0000256" key="2">
    <source>
        <dbReference type="ARBA" id="ARBA00012438"/>
    </source>
</evidence>
<dbReference type="Gene3D" id="3.30.450.20">
    <property type="entry name" value="PAS domain"/>
    <property type="match status" value="2"/>
</dbReference>
<protein>
    <recommendedName>
        <fullName evidence="2">histidine kinase</fullName>
        <ecNumber evidence="2">2.7.13.3</ecNumber>
    </recommendedName>
</protein>
<proteinExistence type="predicted"/>
<dbReference type="InterPro" id="IPR000700">
    <property type="entry name" value="PAS-assoc_C"/>
</dbReference>
<gene>
    <name evidence="12" type="ORF">MC7420_4923</name>
</gene>
<dbReference type="PRINTS" id="PR00344">
    <property type="entry name" value="BCTRLSENSOR"/>
</dbReference>
<dbReference type="InterPro" id="IPR001610">
    <property type="entry name" value="PAC"/>
</dbReference>
<dbReference type="PROSITE" id="PS50109">
    <property type="entry name" value="HIS_KIN"/>
    <property type="match status" value="1"/>
</dbReference>
<dbReference type="InterPro" id="IPR000014">
    <property type="entry name" value="PAS"/>
</dbReference>
<dbReference type="InterPro" id="IPR003661">
    <property type="entry name" value="HisK_dim/P_dom"/>
</dbReference>
<dbReference type="EC" id="2.7.13.3" evidence="2"/>
<dbReference type="GO" id="GO:0000155">
    <property type="term" value="F:phosphorelay sensor kinase activity"/>
    <property type="evidence" value="ECO:0007669"/>
    <property type="project" value="InterPro"/>
</dbReference>
<feature type="domain" description="PAC" evidence="11">
    <location>
        <begin position="221"/>
        <end position="273"/>
    </location>
</feature>
<feature type="domain" description="PAC" evidence="11">
    <location>
        <begin position="350"/>
        <end position="403"/>
    </location>
</feature>
<dbReference type="STRING" id="118168.MC7420_4923"/>
<dbReference type="Gene3D" id="1.10.287.130">
    <property type="match status" value="1"/>
</dbReference>
<keyword evidence="6" id="KW-0902">Two-component regulatory system</keyword>
<reference evidence="12 13" key="1">
    <citation type="submission" date="2008-07" db="EMBL/GenBank/DDBJ databases">
        <authorList>
            <person name="Tandeau de Marsac N."/>
            <person name="Ferriera S."/>
            <person name="Johnson J."/>
            <person name="Kravitz S."/>
            <person name="Beeson K."/>
            <person name="Sutton G."/>
            <person name="Rogers Y.-H."/>
            <person name="Friedman R."/>
            <person name="Frazier M."/>
            <person name="Venter J.C."/>
        </authorList>
    </citation>
    <scope>NUCLEOTIDE SEQUENCE [LARGE SCALE GENOMIC DNA]</scope>
    <source>
        <strain evidence="12 13">PCC 7420</strain>
    </source>
</reference>
<comment type="caution">
    <text evidence="7">Lacks conserved residue(s) required for the propagation of feature annotation.</text>
</comment>
<dbReference type="Gene3D" id="3.30.565.10">
    <property type="entry name" value="Histidine kinase-like ATPase, C-terminal domain"/>
    <property type="match status" value="1"/>
</dbReference>
<dbReference type="OrthoDB" id="9773246at2"/>
<evidence type="ECO:0000259" key="9">
    <source>
        <dbReference type="PROSITE" id="PS50110"/>
    </source>
</evidence>
<evidence type="ECO:0000259" key="11">
    <source>
        <dbReference type="PROSITE" id="PS50113"/>
    </source>
</evidence>
<dbReference type="SUPFAM" id="SSF55785">
    <property type="entry name" value="PYP-like sensor domain (PAS domain)"/>
    <property type="match status" value="2"/>
</dbReference>
<feature type="domain" description="PAS" evidence="10">
    <location>
        <begin position="147"/>
        <end position="217"/>
    </location>
</feature>
<dbReference type="EMBL" id="DS989862">
    <property type="protein sequence ID" value="EDX72650.1"/>
    <property type="molecule type" value="Genomic_DNA"/>
</dbReference>
<evidence type="ECO:0000256" key="6">
    <source>
        <dbReference type="ARBA" id="ARBA00023012"/>
    </source>
</evidence>
<evidence type="ECO:0000313" key="12">
    <source>
        <dbReference type="EMBL" id="EDX72650.1"/>
    </source>
</evidence>
<dbReference type="SMART" id="SM00387">
    <property type="entry name" value="HATPase_c"/>
    <property type="match status" value="1"/>
</dbReference>
<feature type="domain" description="PAS" evidence="10">
    <location>
        <begin position="274"/>
        <end position="346"/>
    </location>
</feature>
<dbReference type="SUPFAM" id="SSF47384">
    <property type="entry name" value="Homodimeric domain of signal transducing histidine kinase"/>
    <property type="match status" value="1"/>
</dbReference>
<evidence type="ECO:0000256" key="7">
    <source>
        <dbReference type="PROSITE-ProRule" id="PRU00169"/>
    </source>
</evidence>
<dbReference type="Gene3D" id="3.40.50.2300">
    <property type="match status" value="1"/>
</dbReference>
<keyword evidence="13" id="KW-1185">Reference proteome</keyword>
<dbReference type="PANTHER" id="PTHR43304:SF1">
    <property type="entry name" value="PAC DOMAIN-CONTAINING PROTEIN"/>
    <property type="match status" value="1"/>
</dbReference>
<evidence type="ECO:0000256" key="1">
    <source>
        <dbReference type="ARBA" id="ARBA00000085"/>
    </source>
</evidence>
<dbReference type="InterPro" id="IPR005467">
    <property type="entry name" value="His_kinase_dom"/>
</dbReference>
<dbReference type="AlphaFoldDB" id="B4VZB8"/>
<dbReference type="InterPro" id="IPR035965">
    <property type="entry name" value="PAS-like_dom_sf"/>
</dbReference>
<dbReference type="Pfam" id="PF02518">
    <property type="entry name" value="HATPase_c"/>
    <property type="match status" value="1"/>
</dbReference>
<feature type="domain" description="Response regulatory" evidence="9">
    <location>
        <begin position="17"/>
        <end position="135"/>
    </location>
</feature>
<evidence type="ECO:0000259" key="8">
    <source>
        <dbReference type="PROSITE" id="PS50109"/>
    </source>
</evidence>
<dbReference type="CDD" id="cd00082">
    <property type="entry name" value="HisKA"/>
    <property type="match status" value="1"/>
</dbReference>
<dbReference type="InterPro" id="IPR052162">
    <property type="entry name" value="Sensor_kinase/Photoreceptor"/>
</dbReference>
<dbReference type="InterPro" id="IPR011006">
    <property type="entry name" value="CheY-like_superfamily"/>
</dbReference>